<keyword evidence="3" id="KW-0255">Endonuclease</keyword>
<keyword evidence="3" id="KW-0269">Exonuclease</keyword>
<dbReference type="GO" id="GO:0004527">
    <property type="term" value="F:exonuclease activity"/>
    <property type="evidence" value="ECO:0007669"/>
    <property type="project" value="UniProtKB-KW"/>
</dbReference>
<organism evidence="3 4">
    <name type="scientific">Demequina lutea</name>
    <dbReference type="NCBI Taxonomy" id="431489"/>
    <lineage>
        <taxon>Bacteria</taxon>
        <taxon>Bacillati</taxon>
        <taxon>Actinomycetota</taxon>
        <taxon>Actinomycetes</taxon>
        <taxon>Micrococcales</taxon>
        <taxon>Demequinaceae</taxon>
        <taxon>Demequina</taxon>
    </lineage>
</organism>
<accession>A0A7Y9Z9P9</accession>
<keyword evidence="4" id="KW-1185">Reference proteome</keyword>
<keyword evidence="1" id="KW-0472">Membrane</keyword>
<reference evidence="3 4" key="1">
    <citation type="submission" date="2020-07" db="EMBL/GenBank/DDBJ databases">
        <title>Sequencing the genomes of 1000 actinobacteria strains.</title>
        <authorList>
            <person name="Klenk H.-P."/>
        </authorList>
    </citation>
    <scope>NUCLEOTIDE SEQUENCE [LARGE SCALE GENOMIC DNA]</scope>
    <source>
        <strain evidence="3 4">DSM 19970</strain>
    </source>
</reference>
<keyword evidence="3" id="KW-0540">Nuclease</keyword>
<dbReference type="OrthoDB" id="2340043at2"/>
<dbReference type="SUPFAM" id="SSF56219">
    <property type="entry name" value="DNase I-like"/>
    <property type="match status" value="1"/>
</dbReference>
<dbReference type="EMBL" id="JACBZO010000001">
    <property type="protein sequence ID" value="NYI40593.1"/>
    <property type="molecule type" value="Genomic_DNA"/>
</dbReference>
<keyword evidence="1" id="KW-0812">Transmembrane</keyword>
<protein>
    <submittedName>
        <fullName evidence="3">Endonuclease/exonuclease/phosphatase (EEP) superfamily protein YafD</fullName>
    </submittedName>
</protein>
<dbReference type="GO" id="GO:0004519">
    <property type="term" value="F:endonuclease activity"/>
    <property type="evidence" value="ECO:0007669"/>
    <property type="project" value="UniProtKB-KW"/>
</dbReference>
<dbReference type="Gene3D" id="3.60.10.10">
    <property type="entry name" value="Endonuclease/exonuclease/phosphatase"/>
    <property type="match status" value="1"/>
</dbReference>
<feature type="domain" description="Endonuclease/exonuclease/phosphatase" evidence="2">
    <location>
        <begin position="130"/>
        <end position="329"/>
    </location>
</feature>
<evidence type="ECO:0000256" key="1">
    <source>
        <dbReference type="SAM" id="Phobius"/>
    </source>
</evidence>
<gene>
    <name evidence="3" type="ORF">BKA03_000712</name>
</gene>
<evidence type="ECO:0000313" key="4">
    <source>
        <dbReference type="Proteomes" id="UP000547973"/>
    </source>
</evidence>
<evidence type="ECO:0000259" key="2">
    <source>
        <dbReference type="Pfam" id="PF03372"/>
    </source>
</evidence>
<feature type="transmembrane region" description="Helical" evidence="1">
    <location>
        <begin position="28"/>
        <end position="47"/>
    </location>
</feature>
<dbReference type="Proteomes" id="UP000547973">
    <property type="component" value="Unassembled WGS sequence"/>
</dbReference>
<dbReference type="InterPro" id="IPR005135">
    <property type="entry name" value="Endo/exonuclease/phosphatase"/>
</dbReference>
<feature type="transmembrane region" description="Helical" evidence="1">
    <location>
        <begin position="88"/>
        <end position="106"/>
    </location>
</feature>
<dbReference type="RefSeq" id="WP_062074626.1">
    <property type="nucleotide sequence ID" value="NZ_BBRC01000003.1"/>
</dbReference>
<name>A0A7Y9Z9P9_9MICO</name>
<sequence length="340" mass="35495">MGDTASQQVHDGTAGAAHVASRRRRWPVFVRAAAALSLAAVLVPIVVRLTGWEAGPLAYAVSFMPWVTVACILPLVCALLARSWTLTAVAGVALILCDVWLAPLSLANGPTASLAKAATLRVATLNLTLGQADAHAVVAMVRDRSIDVLAVEELTPAEADALRAAGLESELPYGETLPQSGVEGTGLWSRLPMASAEPVPGLTSHAARATVTVGGEPVAIFAVHPAAPGLFDHSRWASDMEALSGILSKPDGPVIVAGDFNTTRDHRAFRDLEALGFRDAVDQAGAGFLPTFPNGTLPMPVVAIDHVMVHNSQLSAVSVTTVVVPSADHRALVVTYVWQK</sequence>
<keyword evidence="3" id="KW-0378">Hydrolase</keyword>
<dbReference type="Pfam" id="PF03372">
    <property type="entry name" value="Exo_endo_phos"/>
    <property type="match status" value="1"/>
</dbReference>
<dbReference type="AlphaFoldDB" id="A0A7Y9Z9P9"/>
<keyword evidence="1" id="KW-1133">Transmembrane helix</keyword>
<feature type="transmembrane region" description="Helical" evidence="1">
    <location>
        <begin position="59"/>
        <end position="81"/>
    </location>
</feature>
<proteinExistence type="predicted"/>
<comment type="caution">
    <text evidence="3">The sequence shown here is derived from an EMBL/GenBank/DDBJ whole genome shotgun (WGS) entry which is preliminary data.</text>
</comment>
<dbReference type="InterPro" id="IPR036691">
    <property type="entry name" value="Endo/exonu/phosph_ase_sf"/>
</dbReference>
<evidence type="ECO:0000313" key="3">
    <source>
        <dbReference type="EMBL" id="NYI40593.1"/>
    </source>
</evidence>